<keyword evidence="3" id="KW-1185">Reference proteome</keyword>
<sequence>MVTAGSDRGRGARGWRAGVVLRREGATAAQGWAQRHGGLAAVGSVATALQPGGDDQRVAMGAEQMGDRGEAKLRRDERE</sequence>
<name>A0A5J9TQK5_9POAL</name>
<protein>
    <recommendedName>
        <fullName evidence="4">DUF834 domain-containing protein</fullName>
    </recommendedName>
</protein>
<reference evidence="2 3" key="1">
    <citation type="journal article" date="2019" name="Sci. Rep.">
        <title>A high-quality genome of Eragrostis curvula grass provides insights into Poaceae evolution and supports new strategies to enhance forage quality.</title>
        <authorList>
            <person name="Carballo J."/>
            <person name="Santos B.A.C.M."/>
            <person name="Zappacosta D."/>
            <person name="Garbus I."/>
            <person name="Selva J.P."/>
            <person name="Gallo C.A."/>
            <person name="Diaz A."/>
            <person name="Albertini E."/>
            <person name="Caccamo M."/>
            <person name="Echenique V."/>
        </authorList>
    </citation>
    <scope>NUCLEOTIDE SEQUENCE [LARGE SCALE GENOMIC DNA]</scope>
    <source>
        <strain evidence="3">cv. Victoria</strain>
        <tissue evidence="2">Leaf</tissue>
    </source>
</reference>
<feature type="region of interest" description="Disordered" evidence="1">
    <location>
        <begin position="60"/>
        <end position="79"/>
    </location>
</feature>
<accession>A0A5J9TQK5</accession>
<evidence type="ECO:0008006" key="4">
    <source>
        <dbReference type="Google" id="ProtNLM"/>
    </source>
</evidence>
<dbReference type="Gramene" id="TVU13535">
    <property type="protein sequence ID" value="TVU13535"/>
    <property type="gene ID" value="EJB05_40595"/>
</dbReference>
<dbReference type="EMBL" id="RWGY01000034">
    <property type="protein sequence ID" value="TVU13535.1"/>
    <property type="molecule type" value="Genomic_DNA"/>
</dbReference>
<organism evidence="2 3">
    <name type="scientific">Eragrostis curvula</name>
    <name type="common">weeping love grass</name>
    <dbReference type="NCBI Taxonomy" id="38414"/>
    <lineage>
        <taxon>Eukaryota</taxon>
        <taxon>Viridiplantae</taxon>
        <taxon>Streptophyta</taxon>
        <taxon>Embryophyta</taxon>
        <taxon>Tracheophyta</taxon>
        <taxon>Spermatophyta</taxon>
        <taxon>Magnoliopsida</taxon>
        <taxon>Liliopsida</taxon>
        <taxon>Poales</taxon>
        <taxon>Poaceae</taxon>
        <taxon>PACMAD clade</taxon>
        <taxon>Chloridoideae</taxon>
        <taxon>Eragrostideae</taxon>
        <taxon>Eragrostidinae</taxon>
        <taxon>Eragrostis</taxon>
    </lineage>
</organism>
<evidence type="ECO:0000313" key="2">
    <source>
        <dbReference type="EMBL" id="TVU13535.1"/>
    </source>
</evidence>
<evidence type="ECO:0000256" key="1">
    <source>
        <dbReference type="SAM" id="MobiDB-lite"/>
    </source>
</evidence>
<gene>
    <name evidence="2" type="ORF">EJB05_40595</name>
</gene>
<evidence type="ECO:0000313" key="3">
    <source>
        <dbReference type="Proteomes" id="UP000324897"/>
    </source>
</evidence>
<dbReference type="AlphaFoldDB" id="A0A5J9TQK5"/>
<comment type="caution">
    <text evidence="2">The sequence shown here is derived from an EMBL/GenBank/DDBJ whole genome shotgun (WGS) entry which is preliminary data.</text>
</comment>
<feature type="compositionally biased region" description="Basic and acidic residues" evidence="1">
    <location>
        <begin position="65"/>
        <end position="79"/>
    </location>
</feature>
<proteinExistence type="predicted"/>
<feature type="non-terminal residue" evidence="2">
    <location>
        <position position="79"/>
    </location>
</feature>
<dbReference type="Proteomes" id="UP000324897">
    <property type="component" value="Unassembled WGS sequence"/>
</dbReference>